<reference evidence="9 10" key="1">
    <citation type="submission" date="2018-07" db="EMBL/GenBank/DDBJ databases">
        <title>Chryseobacterium lacus sp. nov., isolated from lake water.</title>
        <authorList>
            <person name="Li C.-M."/>
        </authorList>
    </citation>
    <scope>NUCLEOTIDE SEQUENCE [LARGE SCALE GENOMIC DNA]</scope>
    <source>
        <strain evidence="9 10">YLOS41</strain>
    </source>
</reference>
<evidence type="ECO:0000256" key="6">
    <source>
        <dbReference type="RuleBase" id="RU000716"/>
    </source>
</evidence>
<dbReference type="PANTHER" id="PTHR43133:SF51">
    <property type="entry name" value="RNA POLYMERASE SIGMA FACTOR"/>
    <property type="match status" value="1"/>
</dbReference>
<dbReference type="EMBL" id="QPIE01000003">
    <property type="protein sequence ID" value="RCU43447.1"/>
    <property type="molecule type" value="Genomic_DNA"/>
</dbReference>
<dbReference type="Proteomes" id="UP000252172">
    <property type="component" value="Unassembled WGS sequence"/>
</dbReference>
<dbReference type="NCBIfam" id="TIGR02937">
    <property type="entry name" value="sigma70-ECF"/>
    <property type="match status" value="1"/>
</dbReference>
<dbReference type="GO" id="GO:0003677">
    <property type="term" value="F:DNA binding"/>
    <property type="evidence" value="ECO:0007669"/>
    <property type="project" value="UniProtKB-KW"/>
</dbReference>
<comment type="similarity">
    <text evidence="1 6">Belongs to the sigma-70 factor family. ECF subfamily.</text>
</comment>
<gene>
    <name evidence="9" type="ORF">DQ356_04585</name>
</gene>
<protein>
    <recommendedName>
        <fullName evidence="6">RNA polymerase sigma factor</fullName>
    </recommendedName>
</protein>
<dbReference type="Gene3D" id="1.10.1740.10">
    <property type="match status" value="1"/>
</dbReference>
<dbReference type="InterPro" id="IPR013325">
    <property type="entry name" value="RNA_pol_sigma_r2"/>
</dbReference>
<evidence type="ECO:0000259" key="8">
    <source>
        <dbReference type="Pfam" id="PF08281"/>
    </source>
</evidence>
<dbReference type="InterPro" id="IPR013324">
    <property type="entry name" value="RNA_pol_sigma_r3/r4-like"/>
</dbReference>
<organism evidence="9 10">
    <name type="scientific">Chryseobacterium lacus</name>
    <dbReference type="NCBI Taxonomy" id="2058346"/>
    <lineage>
        <taxon>Bacteria</taxon>
        <taxon>Pseudomonadati</taxon>
        <taxon>Bacteroidota</taxon>
        <taxon>Flavobacteriia</taxon>
        <taxon>Flavobacteriales</taxon>
        <taxon>Weeksellaceae</taxon>
        <taxon>Chryseobacterium group</taxon>
        <taxon>Chryseobacterium</taxon>
    </lineage>
</organism>
<dbReference type="SUPFAM" id="SSF88946">
    <property type="entry name" value="Sigma2 domain of RNA polymerase sigma factors"/>
    <property type="match status" value="1"/>
</dbReference>
<proteinExistence type="inferred from homology"/>
<keyword evidence="10" id="KW-1185">Reference proteome</keyword>
<dbReference type="PROSITE" id="PS01063">
    <property type="entry name" value="SIGMA70_ECF"/>
    <property type="match status" value="1"/>
</dbReference>
<comment type="caution">
    <text evidence="9">The sequence shown here is derived from an EMBL/GenBank/DDBJ whole genome shotgun (WGS) entry which is preliminary data.</text>
</comment>
<dbReference type="InterPro" id="IPR014284">
    <property type="entry name" value="RNA_pol_sigma-70_dom"/>
</dbReference>
<evidence type="ECO:0000256" key="2">
    <source>
        <dbReference type="ARBA" id="ARBA00023015"/>
    </source>
</evidence>
<dbReference type="PANTHER" id="PTHR43133">
    <property type="entry name" value="RNA POLYMERASE ECF-TYPE SIGMA FACTO"/>
    <property type="match status" value="1"/>
</dbReference>
<dbReference type="InterPro" id="IPR013249">
    <property type="entry name" value="RNA_pol_sigma70_r4_t2"/>
</dbReference>
<feature type="domain" description="RNA polymerase sigma-70 region 2" evidence="7">
    <location>
        <begin position="25"/>
        <end position="92"/>
    </location>
</feature>
<accession>A0A368MYY0</accession>
<keyword evidence="4 6" id="KW-0238">DNA-binding</keyword>
<dbReference type="InterPro" id="IPR007627">
    <property type="entry name" value="RNA_pol_sigma70_r2"/>
</dbReference>
<dbReference type="SUPFAM" id="SSF88659">
    <property type="entry name" value="Sigma3 and sigma4 domains of RNA polymerase sigma factors"/>
    <property type="match status" value="1"/>
</dbReference>
<dbReference type="InterPro" id="IPR036388">
    <property type="entry name" value="WH-like_DNA-bd_sf"/>
</dbReference>
<evidence type="ECO:0000259" key="7">
    <source>
        <dbReference type="Pfam" id="PF04542"/>
    </source>
</evidence>
<dbReference type="CDD" id="cd06171">
    <property type="entry name" value="Sigma70_r4"/>
    <property type="match status" value="1"/>
</dbReference>
<dbReference type="Gene3D" id="1.10.10.10">
    <property type="entry name" value="Winged helix-like DNA-binding domain superfamily/Winged helix DNA-binding domain"/>
    <property type="match status" value="1"/>
</dbReference>
<dbReference type="OrthoDB" id="9780326at2"/>
<evidence type="ECO:0000313" key="10">
    <source>
        <dbReference type="Proteomes" id="UP000252172"/>
    </source>
</evidence>
<dbReference type="Pfam" id="PF04542">
    <property type="entry name" value="Sigma70_r2"/>
    <property type="match status" value="1"/>
</dbReference>
<dbReference type="GO" id="GO:0016987">
    <property type="term" value="F:sigma factor activity"/>
    <property type="evidence" value="ECO:0007669"/>
    <property type="project" value="UniProtKB-KW"/>
</dbReference>
<sequence>MKITDAEIIAMMQEERSQEKGLRVLMDTYQSRLYWHIRRMIVDHDLAQDVLQDTFIKVYQNFHQFKQESKLYTWLYRIATNEALQQLNKLKRMNRTDEDPEYHLVNMVADNISTEADEIQVLLQKAIQTLPEKQKLVFMMRYYDDLPYEEISNIVDMSVGTLKTNYHYAKQKIESYIKENYQE</sequence>
<keyword evidence="5 6" id="KW-0804">Transcription</keyword>
<evidence type="ECO:0000256" key="3">
    <source>
        <dbReference type="ARBA" id="ARBA00023082"/>
    </source>
</evidence>
<feature type="domain" description="RNA polymerase sigma factor 70 region 4 type 2" evidence="8">
    <location>
        <begin position="122"/>
        <end position="173"/>
    </location>
</feature>
<dbReference type="AlphaFoldDB" id="A0A368MYY0"/>
<evidence type="ECO:0000256" key="1">
    <source>
        <dbReference type="ARBA" id="ARBA00010641"/>
    </source>
</evidence>
<dbReference type="InterPro" id="IPR000838">
    <property type="entry name" value="RNA_pol_sigma70_ECF_CS"/>
</dbReference>
<keyword evidence="3 6" id="KW-0731">Sigma factor</keyword>
<dbReference type="InterPro" id="IPR039425">
    <property type="entry name" value="RNA_pol_sigma-70-like"/>
</dbReference>
<dbReference type="RefSeq" id="WP_114303300.1">
    <property type="nucleotide sequence ID" value="NZ_QPIE01000003.1"/>
</dbReference>
<name>A0A368MYY0_9FLAO</name>
<dbReference type="Pfam" id="PF08281">
    <property type="entry name" value="Sigma70_r4_2"/>
    <property type="match status" value="1"/>
</dbReference>
<evidence type="ECO:0000256" key="4">
    <source>
        <dbReference type="ARBA" id="ARBA00023125"/>
    </source>
</evidence>
<keyword evidence="2 6" id="KW-0805">Transcription regulation</keyword>
<dbReference type="GO" id="GO:0006352">
    <property type="term" value="P:DNA-templated transcription initiation"/>
    <property type="evidence" value="ECO:0007669"/>
    <property type="project" value="InterPro"/>
</dbReference>
<evidence type="ECO:0000256" key="5">
    <source>
        <dbReference type="ARBA" id="ARBA00023163"/>
    </source>
</evidence>
<evidence type="ECO:0000313" key="9">
    <source>
        <dbReference type="EMBL" id="RCU43447.1"/>
    </source>
</evidence>